<accession>L7MAN2</accession>
<name>L7MAN2_RHIPC</name>
<proteinExistence type="evidence at transcript level"/>
<dbReference type="AlphaFoldDB" id="L7MAN2"/>
<evidence type="ECO:0000313" key="3">
    <source>
        <dbReference type="EMBL" id="JAA61331.1"/>
    </source>
</evidence>
<feature type="non-terminal residue" evidence="3">
    <location>
        <position position="1"/>
    </location>
</feature>
<dbReference type="EMBL" id="GACK01003703">
    <property type="protein sequence ID" value="JAA61331.1"/>
    <property type="molecule type" value="mRNA"/>
</dbReference>
<sequence>RSRRGRANSDPFTILQWNCRGFKARTKRAALRLHLETYPHLPAVVALQESGEHAVLTNYTVYQRDAQTALCVHRNYTANPVDLDCDPLYSYVMVTLLPLRKQDPSLHILNIYSSPKLPNVTYADVFSKALTVAGREPLIIVGDFNAPSPHWGYRKEDRRGRKLAELISTLGLTILTDPAHPTRIGNSVTRDTCPDLTLTKHIKYAEWFNTEETLGSDHCILLTTIRTYPLTRPHQQAKLPDWDKFRSEYTTPAPIAQQGYATWSHHLVASLRQTEQTIQLSEATPAVDNHLLRLWEARHSLVRRWRRQKHNRQLKIRIAALTQEAAEYAAQLADSNWVERCNNAAKHMSNRNTWRFFRALIDPGQTRTETQKHLQRALHAYAGDAGKLAQALRDKYLCGRQDPIGPAFSYAGSENADLDRCFQLHDLKAALSKMKRGTAPGRDRVTVKLLANLPDAAYDHLLDYFNQIWEGHEPLPIDWKTALVTFIPKPGKSIDIETLRPISLTSCVGKLMETMVRDRLSDYLEARHTFADTMYGFRSHRSAQDILLQLHRDVIEPIEHPSNDKVVLALDLKGAFDNVTHEIILTHLSQTDCGHNAFRYICQFLTERQTYLRIQDKEHGPYPLGTRGTPQGAVLSPLLFNLALAHLPPLLKDIPGVRHALYADDITLWATQGSLGSIEASLQQAASVVEDYARRCGLECSPTKSEYVHLRSKPKDTTEIAISLRTGPIPEREEIRVLGLFIHKSRKVDTTLRKLRTVGDQVGRMVRRVSNKRGGLRSRDALRLVNAFVTSRILYSTPYLRLRQCDVNTLECILRKIYKRALDLPISTSNQRLADLGMTNTYGELKEAHLNNQYLRLTKSHAGRCLLHRLHISCTYQAEERTTIPEDWRGALVIQPLPQNMARETHEGRRTARVTALQGRYGSRSGVFYTDASGPRHGGWYTAAVVHQNVPVQGLTFRAPDITHAEEVAIALAAADPASRIIITDSQSACRNLTKGRITSRAARILKGCYYLDRPNTRLVIWTPAHAGLAGNEAANAAARALDSREPARPPSPDDSEPNPATTFREITAMYKSNRLRFPPPATGLNKADERWLLRLYTNTVLCPAILRHFNPAFSGECPHCDHPLADTFHMVWACPSNPAVPPITSPSPPTRESW</sequence>
<dbReference type="Pfam" id="PF14529">
    <property type="entry name" value="Exo_endo_phos_2"/>
    <property type="match status" value="1"/>
</dbReference>
<dbReference type="InterPro" id="IPR012337">
    <property type="entry name" value="RNaseH-like_sf"/>
</dbReference>
<dbReference type="InterPro" id="IPR036397">
    <property type="entry name" value="RNaseH_sf"/>
</dbReference>
<organism evidence="3">
    <name type="scientific">Rhipicephalus pulchellus</name>
    <name type="common">Yellow backed tick</name>
    <name type="synonym">Dermacentor pulchellus</name>
    <dbReference type="NCBI Taxonomy" id="72859"/>
    <lineage>
        <taxon>Eukaryota</taxon>
        <taxon>Metazoa</taxon>
        <taxon>Ecdysozoa</taxon>
        <taxon>Arthropoda</taxon>
        <taxon>Chelicerata</taxon>
        <taxon>Arachnida</taxon>
        <taxon>Acari</taxon>
        <taxon>Parasitiformes</taxon>
        <taxon>Ixodida</taxon>
        <taxon>Ixodoidea</taxon>
        <taxon>Ixodidae</taxon>
        <taxon>Rhipicephalinae</taxon>
        <taxon>Rhipicephalus</taxon>
        <taxon>Rhipicephalus</taxon>
    </lineage>
</organism>
<dbReference type="InterPro" id="IPR005135">
    <property type="entry name" value="Endo/exonuclease/phosphatase"/>
</dbReference>
<dbReference type="Pfam" id="PF00078">
    <property type="entry name" value="RVT_1"/>
    <property type="match status" value="1"/>
</dbReference>
<dbReference type="PROSITE" id="PS50878">
    <property type="entry name" value="RT_POL"/>
    <property type="match status" value="1"/>
</dbReference>
<evidence type="ECO:0000256" key="1">
    <source>
        <dbReference type="SAM" id="MobiDB-lite"/>
    </source>
</evidence>
<dbReference type="InterPro" id="IPR036691">
    <property type="entry name" value="Endo/exonu/phosph_ase_sf"/>
</dbReference>
<feature type="non-terminal residue" evidence="3">
    <location>
        <position position="1155"/>
    </location>
</feature>
<dbReference type="Gene3D" id="3.30.420.10">
    <property type="entry name" value="Ribonuclease H-like superfamily/Ribonuclease H"/>
    <property type="match status" value="1"/>
</dbReference>
<dbReference type="GO" id="GO:0003824">
    <property type="term" value="F:catalytic activity"/>
    <property type="evidence" value="ECO:0007669"/>
    <property type="project" value="InterPro"/>
</dbReference>
<dbReference type="SUPFAM" id="SSF56219">
    <property type="entry name" value="DNase I-like"/>
    <property type="match status" value="1"/>
</dbReference>
<dbReference type="SUPFAM" id="SSF53098">
    <property type="entry name" value="Ribonuclease H-like"/>
    <property type="match status" value="1"/>
</dbReference>
<dbReference type="CDD" id="cd01650">
    <property type="entry name" value="RT_nLTR_like"/>
    <property type="match status" value="1"/>
</dbReference>
<dbReference type="InterPro" id="IPR000477">
    <property type="entry name" value="RT_dom"/>
</dbReference>
<feature type="domain" description="Reverse transcriptase" evidence="2">
    <location>
        <begin position="468"/>
        <end position="742"/>
    </location>
</feature>
<feature type="region of interest" description="Disordered" evidence="1">
    <location>
        <begin position="1037"/>
        <end position="1061"/>
    </location>
</feature>
<dbReference type="Gene3D" id="3.60.10.10">
    <property type="entry name" value="Endonuclease/exonuclease/phosphatase"/>
    <property type="match status" value="1"/>
</dbReference>
<dbReference type="GO" id="GO:0071897">
    <property type="term" value="P:DNA biosynthetic process"/>
    <property type="evidence" value="ECO:0007669"/>
    <property type="project" value="UniProtKB-ARBA"/>
</dbReference>
<dbReference type="GO" id="GO:0003676">
    <property type="term" value="F:nucleic acid binding"/>
    <property type="evidence" value="ECO:0007669"/>
    <property type="project" value="InterPro"/>
</dbReference>
<reference evidence="3" key="2">
    <citation type="journal article" date="2015" name="J. Proteomics">
        <title>Sexual differences in the sialomes of the zebra tick, Rhipicephalus pulchellus.</title>
        <authorList>
            <person name="Tan A.W."/>
            <person name="Francischetti I.M."/>
            <person name="Slovak M."/>
            <person name="Kini R.M."/>
            <person name="Ribeiro J.M."/>
        </authorList>
    </citation>
    <scope>NUCLEOTIDE SEQUENCE</scope>
    <source>
        <tissue evidence="3">Salivary gland</tissue>
    </source>
</reference>
<dbReference type="InterPro" id="IPR043502">
    <property type="entry name" value="DNA/RNA_pol_sf"/>
</dbReference>
<evidence type="ECO:0000259" key="2">
    <source>
        <dbReference type="PROSITE" id="PS50878"/>
    </source>
</evidence>
<protein>
    <submittedName>
        <fullName evidence="3">Putative tick transposon</fullName>
    </submittedName>
</protein>
<dbReference type="PANTHER" id="PTHR19446">
    <property type="entry name" value="REVERSE TRANSCRIPTASES"/>
    <property type="match status" value="1"/>
</dbReference>
<reference evidence="3" key="1">
    <citation type="submission" date="2012-11" db="EMBL/GenBank/DDBJ databases">
        <authorList>
            <person name="Lucero-Rivera Y.E."/>
            <person name="Tovar-Ramirez D."/>
        </authorList>
    </citation>
    <scope>NUCLEOTIDE SEQUENCE</scope>
    <source>
        <tissue evidence="3">Salivary gland</tissue>
    </source>
</reference>
<dbReference type="SUPFAM" id="SSF56672">
    <property type="entry name" value="DNA/RNA polymerases"/>
    <property type="match status" value="1"/>
</dbReference>
<dbReference type="GO" id="GO:0042575">
    <property type="term" value="C:DNA polymerase complex"/>
    <property type="evidence" value="ECO:0007669"/>
    <property type="project" value="UniProtKB-ARBA"/>
</dbReference>